<gene>
    <name evidence="2" type="ORF">Dda_0091</name>
</gene>
<sequence>MSFPPNREFPLWEDPSPSEQTPTRQPPTARGTTVTSTTSSPTDPAAQPPVAAPDDCICYADNLLEPLNTPCSTHGDPSGRLEALLPAAHISTSAAAVALTLNTAWDLFKFRVKRKHTHIEPSTDDIALYSPTSPAFRPQSQSPTQTFADALANDNLRPLLDPPDSGYLYGNNDMARSYDGPEMPASTPSQPEDERPQQPTTIYYEDASTQAADPLMDGLPPRVKIAAWRAATEVVEDYHKNGQDSISLLEADLERMSDAELSRLWEESRARLEEEKRNCLRDLKERYGLSGVDEDVSLRPVTPSISPA</sequence>
<feature type="region of interest" description="Disordered" evidence="1">
    <location>
        <begin position="1"/>
        <end position="49"/>
    </location>
</feature>
<reference evidence="2" key="1">
    <citation type="submission" date="2023-01" db="EMBL/GenBank/DDBJ databases">
        <title>The chitinases involved in constricting ring structure development in the nematode-trapping fungus Drechslerella dactyloides.</title>
        <authorList>
            <person name="Wang R."/>
            <person name="Zhang L."/>
            <person name="Tang P."/>
            <person name="Li S."/>
            <person name="Liang L."/>
        </authorList>
    </citation>
    <scope>NUCLEOTIDE SEQUENCE</scope>
    <source>
        <strain evidence="2">YMF1.00031</strain>
    </source>
</reference>
<dbReference type="EMBL" id="JAQGDS010000001">
    <property type="protein sequence ID" value="KAJ6263954.1"/>
    <property type="molecule type" value="Genomic_DNA"/>
</dbReference>
<organism evidence="2 3">
    <name type="scientific">Drechslerella dactyloides</name>
    <name type="common">Nematode-trapping fungus</name>
    <name type="synonym">Arthrobotrys dactyloides</name>
    <dbReference type="NCBI Taxonomy" id="74499"/>
    <lineage>
        <taxon>Eukaryota</taxon>
        <taxon>Fungi</taxon>
        <taxon>Dikarya</taxon>
        <taxon>Ascomycota</taxon>
        <taxon>Pezizomycotina</taxon>
        <taxon>Orbiliomycetes</taxon>
        <taxon>Orbiliales</taxon>
        <taxon>Orbiliaceae</taxon>
        <taxon>Drechslerella</taxon>
    </lineage>
</organism>
<comment type="caution">
    <text evidence="2">The sequence shown here is derived from an EMBL/GenBank/DDBJ whole genome shotgun (WGS) entry which is preliminary data.</text>
</comment>
<evidence type="ECO:0000313" key="3">
    <source>
        <dbReference type="Proteomes" id="UP001221413"/>
    </source>
</evidence>
<dbReference type="Proteomes" id="UP001221413">
    <property type="component" value="Unassembled WGS sequence"/>
</dbReference>
<feature type="region of interest" description="Disordered" evidence="1">
    <location>
        <begin position="161"/>
        <end position="197"/>
    </location>
</feature>
<name>A0AAD6J3Q8_DREDA</name>
<evidence type="ECO:0000313" key="2">
    <source>
        <dbReference type="EMBL" id="KAJ6263954.1"/>
    </source>
</evidence>
<keyword evidence="3" id="KW-1185">Reference proteome</keyword>
<accession>A0AAD6J3Q8</accession>
<evidence type="ECO:0000256" key="1">
    <source>
        <dbReference type="SAM" id="MobiDB-lite"/>
    </source>
</evidence>
<dbReference type="AlphaFoldDB" id="A0AAD6J3Q8"/>
<feature type="compositionally biased region" description="Low complexity" evidence="1">
    <location>
        <begin position="26"/>
        <end position="45"/>
    </location>
</feature>
<proteinExistence type="predicted"/>
<protein>
    <submittedName>
        <fullName evidence="2">Uncharacterized protein</fullName>
    </submittedName>
</protein>